<keyword evidence="8 14" id="KW-0249">Electron transport</keyword>
<comment type="function">
    <text evidence="1 14">Catalyzes the ferredoxin-dependent oxidative decarboxylation of arylpyruvates.</text>
</comment>
<dbReference type="NCBIfam" id="TIGR03336">
    <property type="entry name" value="IOR_alpha"/>
    <property type="match status" value="1"/>
</dbReference>
<feature type="domain" description="4Fe-4S ferredoxin-type" evidence="16">
    <location>
        <begin position="591"/>
        <end position="620"/>
    </location>
</feature>
<keyword evidence="9 14" id="KW-0560">Oxidoreductase</keyword>
<dbReference type="SUPFAM" id="SSF52518">
    <property type="entry name" value="Thiamin diphosphate-binding fold (THDP-binding)"/>
    <property type="match status" value="2"/>
</dbReference>
<dbReference type="InterPro" id="IPR017721">
    <property type="entry name" value="IorA"/>
</dbReference>
<dbReference type="GO" id="GO:0030976">
    <property type="term" value="F:thiamine pyrophosphate binding"/>
    <property type="evidence" value="ECO:0007669"/>
    <property type="project" value="InterPro"/>
</dbReference>
<keyword evidence="11 14" id="KW-0411">Iron-sulfur</keyword>
<evidence type="ECO:0000256" key="1">
    <source>
        <dbReference type="ARBA" id="ARBA00002995"/>
    </source>
</evidence>
<dbReference type="InterPro" id="IPR009014">
    <property type="entry name" value="Transketo_C/PFOR_II"/>
</dbReference>
<feature type="binding site" evidence="15">
    <location>
        <position position="578"/>
    </location>
    <ligand>
        <name>[4Fe-4S] cluster</name>
        <dbReference type="ChEBI" id="CHEBI:49883"/>
        <label>1</label>
    </ligand>
</feature>
<reference evidence="17" key="1">
    <citation type="submission" date="2020-10" db="EMBL/GenBank/DDBJ databases">
        <authorList>
            <person name="Kadnikov V."/>
            <person name="Beletsky A.V."/>
            <person name="Mardanov A.V."/>
            <person name="Karnachuk O.V."/>
            <person name="Ravin N.V."/>
        </authorList>
    </citation>
    <scope>NUCLEOTIDE SEQUENCE</scope>
    <source>
        <strain evidence="17">Bu02</strain>
    </source>
</reference>
<evidence type="ECO:0000256" key="3">
    <source>
        <dbReference type="ARBA" id="ARBA00012812"/>
    </source>
</evidence>
<evidence type="ECO:0000256" key="10">
    <source>
        <dbReference type="ARBA" id="ARBA00023004"/>
    </source>
</evidence>
<dbReference type="InterPro" id="IPR029061">
    <property type="entry name" value="THDP-binding"/>
</dbReference>
<dbReference type="EC" id="1.2.7.8" evidence="3 14"/>
<dbReference type="SUPFAM" id="SSF52922">
    <property type="entry name" value="TK C-terminal domain-like"/>
    <property type="match status" value="1"/>
</dbReference>
<dbReference type="PANTHER" id="PTHR43710:SF5">
    <property type="entry name" value="INDOLEPYRUVATE FERREDOXIN OXIDOREDUCTASE ALPHA SUBUNIT"/>
    <property type="match status" value="1"/>
</dbReference>
<dbReference type="FunFam" id="3.40.50.970:FF:000039">
    <property type="entry name" value="Indolepyruvate oxidoreductase subunit IorA"/>
    <property type="match status" value="1"/>
</dbReference>
<protein>
    <recommendedName>
        <fullName evidence="4 14">Indolepyruvate oxidoreductase subunit IorA</fullName>
        <shortName evidence="14">IOR</shortName>
        <ecNumber evidence="3 14">1.2.7.8</ecNumber>
    </recommendedName>
    <alternativeName>
        <fullName evidence="12 14">Indolepyruvate ferredoxin oxidoreductase subunit alpha</fullName>
    </alternativeName>
</protein>
<feature type="binding site" evidence="15">
    <location>
        <position position="583"/>
    </location>
    <ligand>
        <name>[4Fe-4S] cluster</name>
        <dbReference type="ChEBI" id="CHEBI:49883"/>
        <label>2</label>
    </ligand>
</feature>
<dbReference type="InterPro" id="IPR045025">
    <property type="entry name" value="HACL1-like"/>
</dbReference>
<dbReference type="GO" id="GO:0051539">
    <property type="term" value="F:4 iron, 4 sulfur cluster binding"/>
    <property type="evidence" value="ECO:0007669"/>
    <property type="project" value="UniProtKB-UniRule"/>
</dbReference>
<evidence type="ECO:0000256" key="15">
    <source>
        <dbReference type="PIRSR" id="PIRSR006439-50"/>
    </source>
</evidence>
<comment type="subunit">
    <text evidence="2">Heterodimer of the IorA and IorB subunits.</text>
</comment>
<reference evidence="17" key="2">
    <citation type="journal article" date="2023" name="Biology">
        <title>Prokaryotic Life Associated with Coal-Fire Gas Vents Revealed by Metagenomics.</title>
        <authorList>
            <person name="Kadnikov V.V."/>
            <person name="Mardanov A.V."/>
            <person name="Beletsky A.V."/>
            <person name="Karnachuk O.V."/>
            <person name="Ravin N.V."/>
        </authorList>
    </citation>
    <scope>NUCLEOTIDE SEQUENCE</scope>
    <source>
        <strain evidence="17">Bu02</strain>
    </source>
</reference>
<proteinExistence type="predicted"/>
<keyword evidence="10 14" id="KW-0408">Iron</keyword>
<evidence type="ECO:0000256" key="4">
    <source>
        <dbReference type="ARBA" id="ARBA00017710"/>
    </source>
</evidence>
<dbReference type="Gene3D" id="3.40.50.970">
    <property type="match status" value="2"/>
</dbReference>
<dbReference type="KEGG" id="fcz:IMF26_03120"/>
<dbReference type="PROSITE" id="PS51379">
    <property type="entry name" value="4FE4S_FER_2"/>
    <property type="match status" value="2"/>
</dbReference>
<dbReference type="EMBL" id="CP062796">
    <property type="protein sequence ID" value="QUL99074.1"/>
    <property type="molecule type" value="Genomic_DNA"/>
</dbReference>
<evidence type="ECO:0000256" key="2">
    <source>
        <dbReference type="ARBA" id="ARBA00011238"/>
    </source>
</evidence>
<keyword evidence="5 14" id="KW-0813">Transport</keyword>
<dbReference type="CDD" id="cd07034">
    <property type="entry name" value="TPP_PYR_PFOR_IOR-alpha_like"/>
    <property type="match status" value="1"/>
</dbReference>
<dbReference type="Pfam" id="PF01855">
    <property type="entry name" value="POR_N"/>
    <property type="match status" value="1"/>
</dbReference>
<dbReference type="GO" id="GO:0043805">
    <property type="term" value="F:indolepyruvate ferredoxin oxidoreductase activity"/>
    <property type="evidence" value="ECO:0007669"/>
    <property type="project" value="UniProtKB-UniRule"/>
</dbReference>
<evidence type="ECO:0000256" key="9">
    <source>
        <dbReference type="ARBA" id="ARBA00023002"/>
    </source>
</evidence>
<dbReference type="InterPro" id="IPR011766">
    <property type="entry name" value="TPP_enzyme_TPP-bd"/>
</dbReference>
<sequence>MVTQDTFKRTSDSNPRLLYGNEAIALGAYEAGCTVAAGYPGTPSTEIIETMTRFPDIHVEWSTNEKVALEVVIGASIAGVRAIACMKHVGLNVAADPLMTVTYMGVRGGLVIVTADDPGMHSSQNEQDNRWFGKFAKVPILEPSDSQEAYDFTRVAFDISEEFDTPVIIRSTTRISHARSLVATSGKKAVGRKPYEKDMAKYVMLPANARRRKVSVLERVKKLAEFSDEAGLNRIEWGDDYIGFITGGISYQYVKEAFPEASVLKLGLAYPLPEKVIREFAARVKCLYVVEELDDFWETQIRAMGITCRGKDVFPGAGELSVGIVKQKVLWSLGCTDPGCGEKRGDASGGGPSNVAEAGLLNAAEPDLVPGTRSLPARPPVLCPGCPHRAVYYVIKKLGLVACGDIGCYTLGALPPLSSLDTTTCMGASIGHAQGMRLGLPADKAGKVVAVIGDSTFMHSGITPLINMTYNQVDAPVIILDNGTTAMTGHQGHPASGWNARHKESPKVAIEEIARAVGRRDVEVVDAYDTKSVERALRKALDQPSAVIIARAPCVLLARKKTQPVKFDLSLCVECGLCLRPGCPALEREGRKPKVNEILCTGCGLCVQICPRNALFAGAKGECPGPGDGVTAVEGRREGGDSTC</sequence>
<evidence type="ECO:0000256" key="7">
    <source>
        <dbReference type="ARBA" id="ARBA00022723"/>
    </source>
</evidence>
<evidence type="ECO:0000256" key="8">
    <source>
        <dbReference type="ARBA" id="ARBA00022982"/>
    </source>
</evidence>
<dbReference type="Gene3D" id="3.30.70.20">
    <property type="match status" value="1"/>
</dbReference>
<evidence type="ECO:0000256" key="12">
    <source>
        <dbReference type="ARBA" id="ARBA00030514"/>
    </source>
</evidence>
<dbReference type="InterPro" id="IPR002880">
    <property type="entry name" value="Pyrv_Fd/Flavodoxin_OxRdtase_N"/>
</dbReference>
<keyword evidence="7 14" id="KW-0479">Metal-binding</keyword>
<dbReference type="InterPro" id="IPR017900">
    <property type="entry name" value="4Fe4S_Fe_S_CS"/>
</dbReference>
<feature type="binding site" evidence="15">
    <location>
        <position position="600"/>
    </location>
    <ligand>
        <name>[4Fe-4S] cluster</name>
        <dbReference type="ChEBI" id="CHEBI:49883"/>
        <label>2</label>
    </ligand>
</feature>
<accession>A0AAT9LEF1</accession>
<name>A0AAT9LEF1_9FIRM</name>
<feature type="domain" description="4Fe-4S ferredoxin-type" evidence="16">
    <location>
        <begin position="563"/>
        <end position="584"/>
    </location>
</feature>
<evidence type="ECO:0000256" key="5">
    <source>
        <dbReference type="ARBA" id="ARBA00022448"/>
    </source>
</evidence>
<dbReference type="Pfam" id="PF02775">
    <property type="entry name" value="TPP_enzyme_C"/>
    <property type="match status" value="1"/>
</dbReference>
<feature type="binding site" evidence="15">
    <location>
        <position position="610"/>
    </location>
    <ligand>
        <name>[4Fe-4S] cluster</name>
        <dbReference type="ChEBI" id="CHEBI:49883"/>
        <label>1</label>
    </ligand>
</feature>
<dbReference type="PANTHER" id="PTHR43710">
    <property type="entry name" value="2-HYDROXYACYL-COA LYASE"/>
    <property type="match status" value="1"/>
</dbReference>
<dbReference type="InterPro" id="IPR017896">
    <property type="entry name" value="4Fe4S_Fe-S-bd"/>
</dbReference>
<dbReference type="PROSITE" id="PS00198">
    <property type="entry name" value="4FE4S_FER_1"/>
    <property type="match status" value="1"/>
</dbReference>
<keyword evidence="6 14" id="KW-0004">4Fe-4S</keyword>
<feature type="binding site" evidence="15">
    <location>
        <position position="575"/>
    </location>
    <ligand>
        <name>[4Fe-4S] cluster</name>
        <dbReference type="ChEBI" id="CHEBI:49883"/>
        <label>1</label>
    </ligand>
</feature>
<evidence type="ECO:0000313" key="17">
    <source>
        <dbReference type="EMBL" id="QUL99074.1"/>
    </source>
</evidence>
<dbReference type="PIRSF" id="PIRSF006439">
    <property type="entry name" value="Indolepyruvate_ferr_oxidored"/>
    <property type="match status" value="1"/>
</dbReference>
<dbReference type="CDD" id="cd02008">
    <property type="entry name" value="TPP_IOR_alpha"/>
    <property type="match status" value="1"/>
</dbReference>
<gene>
    <name evidence="17" type="primary">iorA</name>
    <name evidence="17" type="ORF">IMF26_03120</name>
</gene>
<evidence type="ECO:0000256" key="13">
    <source>
        <dbReference type="ARBA" id="ARBA00048332"/>
    </source>
</evidence>
<organism evidence="17">
    <name type="scientific">Candidatus Fermentithermobacillus carboniphilus</name>
    <dbReference type="NCBI Taxonomy" id="3085328"/>
    <lineage>
        <taxon>Bacteria</taxon>
        <taxon>Bacillati</taxon>
        <taxon>Bacillota</taxon>
        <taxon>Candidatus Fermentithermobacillia</taxon>
        <taxon>Candidatus Fermentithermobacillales</taxon>
        <taxon>Candidatus Fermentithermobacillaceae</taxon>
        <taxon>Candidatus Fermentithermobacillus</taxon>
    </lineage>
</organism>
<dbReference type="AlphaFoldDB" id="A0AAT9LEF1"/>
<comment type="catalytic activity">
    <reaction evidence="13 14">
        <text>indole-3-pyruvate + 2 oxidized [2Fe-2S]-[ferredoxin] + CoA = (indol-3-yl)acetyl-CoA + 2 reduced [2Fe-2S]-[ferredoxin] + CO2 + H(+)</text>
        <dbReference type="Rhea" id="RHEA:12645"/>
        <dbReference type="Rhea" id="RHEA-COMP:10000"/>
        <dbReference type="Rhea" id="RHEA-COMP:10001"/>
        <dbReference type="ChEBI" id="CHEBI:15378"/>
        <dbReference type="ChEBI" id="CHEBI:16526"/>
        <dbReference type="ChEBI" id="CHEBI:17640"/>
        <dbReference type="ChEBI" id="CHEBI:33737"/>
        <dbReference type="ChEBI" id="CHEBI:33738"/>
        <dbReference type="ChEBI" id="CHEBI:57271"/>
        <dbReference type="ChEBI" id="CHEBI:57287"/>
        <dbReference type="EC" id="1.2.7.8"/>
    </reaction>
</comment>
<dbReference type="GO" id="GO:0046872">
    <property type="term" value="F:metal ion binding"/>
    <property type="evidence" value="ECO:0007669"/>
    <property type="project" value="UniProtKB-UniRule"/>
</dbReference>
<feature type="binding site" evidence="15">
    <location>
        <position position="572"/>
    </location>
    <ligand>
        <name>[4Fe-4S] cluster</name>
        <dbReference type="ChEBI" id="CHEBI:49883"/>
        <label>1</label>
    </ligand>
</feature>
<evidence type="ECO:0000256" key="6">
    <source>
        <dbReference type="ARBA" id="ARBA00022485"/>
    </source>
</evidence>
<dbReference type="Pfam" id="PF00037">
    <property type="entry name" value="Fer4"/>
    <property type="match status" value="1"/>
</dbReference>
<comment type="cofactor">
    <cofactor evidence="14 15">
        <name>[4Fe-4S] cluster</name>
        <dbReference type="ChEBI" id="CHEBI:49883"/>
    </cofactor>
    <text evidence="14 15">Binds 2 [4Fe-4S] clusters. In this family the first cluster has a non-standard and varying [4Fe-4S] binding motif CX(2)CX(2)CX(4-5)CP.</text>
</comment>
<feature type="binding site" evidence="15">
    <location>
        <position position="606"/>
    </location>
    <ligand>
        <name>[4Fe-4S] cluster</name>
        <dbReference type="ChEBI" id="CHEBI:49883"/>
        <label>2</label>
    </ligand>
</feature>
<evidence type="ECO:0000256" key="14">
    <source>
        <dbReference type="PIRNR" id="PIRNR006439"/>
    </source>
</evidence>
<evidence type="ECO:0000256" key="11">
    <source>
        <dbReference type="ARBA" id="ARBA00023014"/>
    </source>
</evidence>
<evidence type="ECO:0000259" key="16">
    <source>
        <dbReference type="PROSITE" id="PS51379"/>
    </source>
</evidence>
<feature type="binding site" evidence="15">
    <location>
        <position position="603"/>
    </location>
    <ligand>
        <name>[4Fe-4S] cluster</name>
        <dbReference type="ChEBI" id="CHEBI:49883"/>
        <label>2</label>
    </ligand>
</feature>